<dbReference type="InterPro" id="IPR032465">
    <property type="entry name" value="ACMSD"/>
</dbReference>
<dbReference type="AlphaFoldDB" id="A0A859QEI9"/>
<dbReference type="SUPFAM" id="SSF51556">
    <property type="entry name" value="Metallo-dependent hydrolases"/>
    <property type="match status" value="1"/>
</dbReference>
<dbReference type="GO" id="GO:0019748">
    <property type="term" value="P:secondary metabolic process"/>
    <property type="evidence" value="ECO:0007669"/>
    <property type="project" value="TreeGrafter"/>
</dbReference>
<proteinExistence type="predicted"/>
<organism evidence="2 3">
    <name type="scientific">Sinorhizobium mexicanum</name>
    <dbReference type="NCBI Taxonomy" id="375549"/>
    <lineage>
        <taxon>Bacteria</taxon>
        <taxon>Pseudomonadati</taxon>
        <taxon>Pseudomonadota</taxon>
        <taxon>Alphaproteobacteria</taxon>
        <taxon>Hyphomicrobiales</taxon>
        <taxon>Rhizobiaceae</taxon>
        <taxon>Sinorhizobium/Ensifer group</taxon>
        <taxon>Sinorhizobium</taxon>
    </lineage>
</organism>
<feature type="domain" description="Amidohydrolase-related" evidence="1">
    <location>
        <begin position="95"/>
        <end position="378"/>
    </location>
</feature>
<name>A0A859QEI9_9HYPH</name>
<dbReference type="GO" id="GO:0005737">
    <property type="term" value="C:cytoplasm"/>
    <property type="evidence" value="ECO:0007669"/>
    <property type="project" value="TreeGrafter"/>
</dbReference>
<dbReference type="PANTHER" id="PTHR21240">
    <property type="entry name" value="2-AMINO-3-CARBOXYLMUCONATE-6-SEMIALDEHYDE DECARBOXYLASE"/>
    <property type="match status" value="1"/>
</dbReference>
<dbReference type="RefSeq" id="WP_180941037.1">
    <property type="nucleotide sequence ID" value="NZ_CP041238.1"/>
</dbReference>
<evidence type="ECO:0000313" key="3">
    <source>
        <dbReference type="Proteomes" id="UP000510721"/>
    </source>
</evidence>
<evidence type="ECO:0000313" key="2">
    <source>
        <dbReference type="EMBL" id="QLL61484.1"/>
    </source>
</evidence>
<dbReference type="GO" id="GO:0016787">
    <property type="term" value="F:hydrolase activity"/>
    <property type="evidence" value="ECO:0007669"/>
    <property type="project" value="UniProtKB-KW"/>
</dbReference>
<dbReference type="PANTHER" id="PTHR21240:SF28">
    <property type="entry name" value="ISO-OROTATE DECARBOXYLASE (EUROFUNG)"/>
    <property type="match status" value="1"/>
</dbReference>
<reference evidence="2 3" key="1">
    <citation type="submission" date="2019-06" db="EMBL/GenBank/DDBJ databases">
        <title>Complete genome sequence of Ensifer mexicanus ITTG R7 isolated from nodules of Acacia angustissima (Mill.) Kuntze.</title>
        <authorList>
            <person name="Rincon-Rosales R."/>
            <person name="Rogel M.A."/>
            <person name="Guerrero G."/>
            <person name="Rincon-Molina C.I."/>
            <person name="Lopez-Lopez A."/>
            <person name="Martinez-Romero E."/>
        </authorList>
    </citation>
    <scope>NUCLEOTIDE SEQUENCE [LARGE SCALE GENOMIC DNA]</scope>
    <source>
        <strain evidence="2 3">ITTG R7</strain>
    </source>
</reference>
<dbReference type="KEGG" id="emx:FKV68_08510"/>
<dbReference type="Proteomes" id="UP000510721">
    <property type="component" value="Chromosome"/>
</dbReference>
<dbReference type="Gene3D" id="3.20.20.140">
    <property type="entry name" value="Metal-dependent hydrolases"/>
    <property type="match status" value="1"/>
</dbReference>
<dbReference type="EMBL" id="CP041238">
    <property type="protein sequence ID" value="QLL61484.1"/>
    <property type="molecule type" value="Genomic_DNA"/>
</dbReference>
<keyword evidence="2" id="KW-0378">Hydrolase</keyword>
<dbReference type="InterPro" id="IPR032466">
    <property type="entry name" value="Metal_Hydrolase"/>
</dbReference>
<evidence type="ECO:0000259" key="1">
    <source>
        <dbReference type="Pfam" id="PF04909"/>
    </source>
</evidence>
<protein>
    <submittedName>
        <fullName evidence="2">Amidohydrolase</fullName>
    </submittedName>
</protein>
<dbReference type="GO" id="GO:0016831">
    <property type="term" value="F:carboxy-lyase activity"/>
    <property type="evidence" value="ECO:0007669"/>
    <property type="project" value="InterPro"/>
</dbReference>
<gene>
    <name evidence="2" type="ORF">FKV68_08510</name>
</gene>
<accession>A0A859QEI9</accession>
<dbReference type="InterPro" id="IPR006680">
    <property type="entry name" value="Amidohydro-rel"/>
</dbReference>
<keyword evidence="3" id="KW-1185">Reference proteome</keyword>
<sequence length="393" mass="43962">MNVQNNSSIETGTLITSWAIDSDVHPNVADGLRSLKPYLSSAWVRRLGLDTMSDWGSRVNGNQVTIPTQPYINPHGTMRPETIPPGGGVPGSVPEMMNRDFLDVNDLGGAVITPGPALQLGGFPDADMATAIAGAINEWQAQEWFPSDPRWLGSIVISPRDPLAAAKEIHKWGKDPRMVQVFIPSLSGISMGKRHFYPIYEAANEYGLPIANHPGSEGAGANDNMFAVGAPSYYFEYHALFGQSGQTNLVSLVAEGVFDRFPNMNVLFQEQGYAWLVEILWRMDQKWKGVRSEIPWVTKLPSEYVMERVRLASQPMYEPRRGSHLEKLFELINAEQLLVFSSDYPHWDTDDPMTAYTKLPERLRSKMFIDNPYAFFKLKRNGSTPREGVSRIV</sequence>
<dbReference type="Pfam" id="PF04909">
    <property type="entry name" value="Amidohydro_2"/>
    <property type="match status" value="1"/>
</dbReference>